<dbReference type="PANTHER" id="PTHR46558">
    <property type="entry name" value="TRACRIPTIONAL REGULATORY PROTEIN-RELATED-RELATED"/>
    <property type="match status" value="1"/>
</dbReference>
<feature type="transmembrane region" description="Helical" evidence="2">
    <location>
        <begin position="134"/>
        <end position="153"/>
    </location>
</feature>
<dbReference type="SMART" id="SM00530">
    <property type="entry name" value="HTH_XRE"/>
    <property type="match status" value="1"/>
</dbReference>
<organism evidence="4 5">
    <name type="scientific">Enterococcus larvae</name>
    <dbReference type="NCBI Taxonomy" id="2794352"/>
    <lineage>
        <taxon>Bacteria</taxon>
        <taxon>Bacillati</taxon>
        <taxon>Bacillota</taxon>
        <taxon>Bacilli</taxon>
        <taxon>Lactobacillales</taxon>
        <taxon>Enterococcaceae</taxon>
        <taxon>Enterococcus</taxon>
    </lineage>
</organism>
<feature type="transmembrane region" description="Helical" evidence="2">
    <location>
        <begin position="190"/>
        <end position="210"/>
    </location>
</feature>
<feature type="transmembrane region" description="Helical" evidence="2">
    <location>
        <begin position="165"/>
        <end position="183"/>
    </location>
</feature>
<feature type="domain" description="HTH cro/C1-type" evidence="3">
    <location>
        <begin position="7"/>
        <end position="61"/>
    </location>
</feature>
<dbReference type="InterPro" id="IPR010982">
    <property type="entry name" value="Lambda_DNA-bd_dom_sf"/>
</dbReference>
<evidence type="ECO:0000313" key="4">
    <source>
        <dbReference type="EMBL" id="MBP1047865.1"/>
    </source>
</evidence>
<dbReference type="Pfam" id="PF01381">
    <property type="entry name" value="HTH_3"/>
    <property type="match status" value="1"/>
</dbReference>
<dbReference type="EMBL" id="JAEDXU010000010">
    <property type="protein sequence ID" value="MBP1047865.1"/>
    <property type="molecule type" value="Genomic_DNA"/>
</dbReference>
<dbReference type="SUPFAM" id="SSF47413">
    <property type="entry name" value="lambda repressor-like DNA-binding domains"/>
    <property type="match status" value="1"/>
</dbReference>
<gene>
    <name evidence="4" type="ORF">I6N96_16360</name>
</gene>
<evidence type="ECO:0000313" key="5">
    <source>
        <dbReference type="Proteomes" id="UP000673375"/>
    </source>
</evidence>
<keyword evidence="5" id="KW-1185">Reference proteome</keyword>
<accession>A0ABS4CMP4</accession>
<dbReference type="Gene3D" id="1.10.260.40">
    <property type="entry name" value="lambda repressor-like DNA-binding domains"/>
    <property type="match status" value="1"/>
</dbReference>
<protein>
    <submittedName>
        <fullName evidence="4">Helix-turn-helix transcriptional regulator</fullName>
    </submittedName>
</protein>
<evidence type="ECO:0000259" key="3">
    <source>
        <dbReference type="PROSITE" id="PS50943"/>
    </source>
</evidence>
<dbReference type="RefSeq" id="WP_209558643.1">
    <property type="nucleotide sequence ID" value="NZ_JAEDXU010000010.1"/>
</dbReference>
<dbReference type="PANTHER" id="PTHR46558:SF15">
    <property type="entry name" value="HELIX-TURN-HELIX DOMAIN PROTEIN"/>
    <property type="match status" value="1"/>
</dbReference>
<keyword evidence="2" id="KW-0812">Transmembrane</keyword>
<keyword evidence="1" id="KW-0238">DNA-binding</keyword>
<name>A0ABS4CMP4_9ENTE</name>
<comment type="caution">
    <text evidence="4">The sequence shown here is derived from an EMBL/GenBank/DDBJ whole genome shotgun (WGS) entry which is preliminary data.</text>
</comment>
<sequence>MNLGEKLKEKRQEYHFTQQELADRMHVSRQTISNWEVGRSYPDIESLIQLSEIFSISLDALLKGDKKMVSSLKRKNIREVLYMVFMSTLTVSGLICLGIDFIYNQAFTWSLIVVVGCMIAGAILSTWRYTETERLIKAGASVTILVALLMVVIQRYNQELDLKQLLTVAAVWVGYSWVLVLMWRFTSIGFWWLAVLALFLSFGVEGLSIILTKSAIDPMEFILHNIVEVLAMVGMIACGMLKIDGGRMDKLLSVYRKV</sequence>
<keyword evidence="2" id="KW-0472">Membrane</keyword>
<reference evidence="4 5" key="1">
    <citation type="submission" date="2020-12" db="EMBL/GenBank/DDBJ databases">
        <title>Vagococcus allomyrinae sp. nov. and Enterococcus lavae sp. nov., isolated from the larvae of Allomyrina dichotoma.</title>
        <authorList>
            <person name="Lee S.D."/>
        </authorList>
    </citation>
    <scope>NUCLEOTIDE SEQUENCE [LARGE SCALE GENOMIC DNA]</scope>
    <source>
        <strain evidence="4 5">BWM-S5</strain>
    </source>
</reference>
<feature type="transmembrane region" description="Helical" evidence="2">
    <location>
        <begin position="80"/>
        <end position="103"/>
    </location>
</feature>
<feature type="transmembrane region" description="Helical" evidence="2">
    <location>
        <begin position="222"/>
        <end position="241"/>
    </location>
</feature>
<keyword evidence="2" id="KW-1133">Transmembrane helix</keyword>
<evidence type="ECO:0000256" key="2">
    <source>
        <dbReference type="SAM" id="Phobius"/>
    </source>
</evidence>
<dbReference type="Proteomes" id="UP000673375">
    <property type="component" value="Unassembled WGS sequence"/>
</dbReference>
<dbReference type="CDD" id="cd00093">
    <property type="entry name" value="HTH_XRE"/>
    <property type="match status" value="1"/>
</dbReference>
<evidence type="ECO:0000256" key="1">
    <source>
        <dbReference type="ARBA" id="ARBA00023125"/>
    </source>
</evidence>
<dbReference type="PROSITE" id="PS50943">
    <property type="entry name" value="HTH_CROC1"/>
    <property type="match status" value="1"/>
</dbReference>
<proteinExistence type="predicted"/>
<feature type="transmembrane region" description="Helical" evidence="2">
    <location>
        <begin position="109"/>
        <end position="127"/>
    </location>
</feature>
<dbReference type="InterPro" id="IPR001387">
    <property type="entry name" value="Cro/C1-type_HTH"/>
</dbReference>